<evidence type="ECO:0000313" key="3">
    <source>
        <dbReference type="Proteomes" id="UP000722485"/>
    </source>
</evidence>
<dbReference type="Proteomes" id="UP000722485">
    <property type="component" value="Unassembled WGS sequence"/>
</dbReference>
<dbReference type="AlphaFoldDB" id="A0A9P5HQG1"/>
<sequence>MSDDDGSYYEYKVYVTVSELTHDTVIESLFGDGDEDADEVTVEMLHGQTTQAVIRHHRHNTLKGGDKHPKLFLVFDLTDLDGRGVLLVSLDEYHGYDDAVRFRAKEARDYITSLCVSNENWFTLRESLPNQNTDAVPVERFALYNLLPDHKGDFDLALAKLNEGLQLIGVSDEEPDADGDSEGSTRDWEDVDDSDDAKEPAPGEEEVEEIEEQSDNEEAESERQADDDDEFPTLYEAAHTESHDIEHIVDYHVSYAQDNMLDPSLFAVIDKEFETEGPLIVRVAPSHDLFRCRGEVAG</sequence>
<name>A0A9P5HQG1_9HYPO</name>
<evidence type="ECO:0000256" key="1">
    <source>
        <dbReference type="SAM" id="MobiDB-lite"/>
    </source>
</evidence>
<keyword evidence="3" id="KW-1185">Reference proteome</keyword>
<feature type="compositionally biased region" description="Acidic residues" evidence="1">
    <location>
        <begin position="189"/>
        <end position="229"/>
    </location>
</feature>
<comment type="caution">
    <text evidence="2">The sequence shown here is derived from an EMBL/GenBank/DDBJ whole genome shotgun (WGS) entry which is preliminary data.</text>
</comment>
<feature type="compositionally biased region" description="Acidic residues" evidence="1">
    <location>
        <begin position="171"/>
        <end position="181"/>
    </location>
</feature>
<gene>
    <name evidence="2" type="ORF">G7Z17_g1287</name>
</gene>
<accession>A0A9P5HQG1</accession>
<feature type="region of interest" description="Disordered" evidence="1">
    <location>
        <begin position="169"/>
        <end position="229"/>
    </location>
</feature>
<dbReference type="OrthoDB" id="4864163at2759"/>
<reference evidence="2" key="1">
    <citation type="submission" date="2020-03" db="EMBL/GenBank/DDBJ databases">
        <title>Draft Genome Sequence of Cylindrodendrum hubeiense.</title>
        <authorList>
            <person name="Buettner E."/>
            <person name="Kellner H."/>
        </authorList>
    </citation>
    <scope>NUCLEOTIDE SEQUENCE</scope>
    <source>
        <strain evidence="2">IHI 201604</strain>
    </source>
</reference>
<evidence type="ECO:0000313" key="2">
    <source>
        <dbReference type="EMBL" id="KAF7556642.1"/>
    </source>
</evidence>
<protein>
    <submittedName>
        <fullName evidence="2">Uncharacterized protein</fullName>
    </submittedName>
</protein>
<proteinExistence type="predicted"/>
<dbReference type="EMBL" id="JAANBB010000010">
    <property type="protein sequence ID" value="KAF7556642.1"/>
    <property type="molecule type" value="Genomic_DNA"/>
</dbReference>
<organism evidence="2 3">
    <name type="scientific">Cylindrodendrum hubeiense</name>
    <dbReference type="NCBI Taxonomy" id="595255"/>
    <lineage>
        <taxon>Eukaryota</taxon>
        <taxon>Fungi</taxon>
        <taxon>Dikarya</taxon>
        <taxon>Ascomycota</taxon>
        <taxon>Pezizomycotina</taxon>
        <taxon>Sordariomycetes</taxon>
        <taxon>Hypocreomycetidae</taxon>
        <taxon>Hypocreales</taxon>
        <taxon>Nectriaceae</taxon>
        <taxon>Cylindrodendrum</taxon>
    </lineage>
</organism>